<evidence type="ECO:0000256" key="5">
    <source>
        <dbReference type="ARBA" id="ARBA00022692"/>
    </source>
</evidence>
<organism evidence="11 12">
    <name type="scientific">Duffyella gerundensis</name>
    <dbReference type="NCBI Taxonomy" id="1619313"/>
    <lineage>
        <taxon>Bacteria</taxon>
        <taxon>Pseudomonadati</taxon>
        <taxon>Pseudomonadota</taxon>
        <taxon>Gammaproteobacteria</taxon>
        <taxon>Enterobacterales</taxon>
        <taxon>Erwiniaceae</taxon>
        <taxon>Duffyella</taxon>
    </lineage>
</organism>
<dbReference type="EMBL" id="LN907827">
    <property type="protein sequence ID" value="CUU25248.1"/>
    <property type="molecule type" value="Genomic_DNA"/>
</dbReference>
<evidence type="ECO:0000256" key="1">
    <source>
        <dbReference type="ARBA" id="ARBA00004442"/>
    </source>
</evidence>
<evidence type="ECO:0000256" key="8">
    <source>
        <dbReference type="SAM" id="Coils"/>
    </source>
</evidence>
<comment type="subcellular location">
    <subcellularLocation>
        <location evidence="1">Cell outer membrane</location>
    </subcellularLocation>
</comment>
<sequence>MRNIQLAVSFTRRPKKLALIILLAMSGHSAPLYASDEELYLFSQMASENSRPTIASPAPRAVPRTRAVANPVVAPVRTQPARQPATSFARVPQPAAVIPPPAVKATVPPQPQPFGRASAPVARTGGERALSGKTTAPHLLPRRKTASSNNAGYLTRSAPAATRGGFLQQENNDEEVIVFRKVEPQSTKTLPTTGQQSVTPYRREPTLTDYAALPATLPTPGRTVAGPSEAQLQQIFMRAVRQAWSINPQLMAVKAQSSMAEANVDEAKGQRWPQLDVNAQSPSLQFGDGQRSKQSSMPAFGINMATNLYDFGQTASTIASRQETLTASQQAIIAQQEDVALQVSNALITLTKERQVIELSKSYVARMNELTTMLSGIVKADQGRRSELTQARSRLLQAQSLLDSAVSRARDAEITLHRLLGETQVPLPQTPRWNLQPANLARLLQRLEDHPAIQRAQAEARAAQKEIDAVKASAMPKLNWTVSKSTQEDQLGNQQAWQTGLNVSWPLFRGGSNRASERAAVQRAETSLQQMREMRLEYENRIRKADQDAHAMLDRAELYSNLTVESDRIRLDFFDQWYHLGRRTLLDVLGAETDYHNNRISEVSNRYDGYAAIFRGNASAGQLIPWLAGSPI</sequence>
<dbReference type="GO" id="GO:0015562">
    <property type="term" value="F:efflux transmembrane transporter activity"/>
    <property type="evidence" value="ECO:0007669"/>
    <property type="project" value="InterPro"/>
</dbReference>
<feature type="region of interest" description="Disordered" evidence="9">
    <location>
        <begin position="107"/>
        <end position="133"/>
    </location>
</feature>
<dbReference type="PANTHER" id="PTHR30026">
    <property type="entry name" value="OUTER MEMBRANE PROTEIN TOLC"/>
    <property type="match status" value="1"/>
</dbReference>
<dbReference type="RefSeq" id="WP_071852531.1">
    <property type="nucleotide sequence ID" value="NZ_LN907827.1"/>
</dbReference>
<evidence type="ECO:0000256" key="7">
    <source>
        <dbReference type="ARBA" id="ARBA00023237"/>
    </source>
</evidence>
<keyword evidence="8" id="KW-0175">Coiled coil</keyword>
<dbReference type="KEGG" id="ege:EM595_3017"/>
<dbReference type="STRING" id="1619313.EM595_3017"/>
<dbReference type="InterPro" id="IPR003423">
    <property type="entry name" value="OMP_efflux"/>
</dbReference>
<keyword evidence="6" id="KW-0472">Membrane</keyword>
<protein>
    <submittedName>
        <fullName evidence="11">Channel protein TolC</fullName>
    </submittedName>
</protein>
<keyword evidence="5" id="KW-0812">Transmembrane</keyword>
<dbReference type="AlphaFoldDB" id="A0A0U5L7Z0"/>
<keyword evidence="12" id="KW-1185">Reference proteome</keyword>
<name>A0A0U5L7Z0_9GAMM</name>
<dbReference type="PATRIC" id="fig|1619313.3.peg.3134"/>
<reference evidence="12" key="1">
    <citation type="submission" date="2015-11" db="EMBL/GenBank/DDBJ databases">
        <authorList>
            <person name="Blom J."/>
        </authorList>
    </citation>
    <scope>NUCLEOTIDE SEQUENCE [LARGE SCALE GENOMIC DNA]</scope>
</reference>
<dbReference type="Gene3D" id="1.20.1600.10">
    <property type="entry name" value="Outer membrane efflux proteins (OEP)"/>
    <property type="match status" value="1"/>
</dbReference>
<feature type="coiled-coil region" evidence="8">
    <location>
        <begin position="521"/>
        <end position="548"/>
    </location>
</feature>
<feature type="signal peptide" evidence="10">
    <location>
        <begin position="1"/>
        <end position="34"/>
    </location>
</feature>
<dbReference type="Proteomes" id="UP000059419">
    <property type="component" value="Chromosome 1"/>
</dbReference>
<proteinExistence type="inferred from homology"/>
<keyword evidence="10" id="KW-0732">Signal</keyword>
<evidence type="ECO:0000256" key="4">
    <source>
        <dbReference type="ARBA" id="ARBA00022452"/>
    </source>
</evidence>
<dbReference type="PANTHER" id="PTHR30026:SF22">
    <property type="entry name" value="OUTER MEMBRANE EFFLUX PROTEIN"/>
    <property type="match status" value="1"/>
</dbReference>
<dbReference type="InterPro" id="IPR051906">
    <property type="entry name" value="TolC-like"/>
</dbReference>
<accession>A0A0U5L7Z0</accession>
<comment type="similarity">
    <text evidence="2">Belongs to the outer membrane factor (OMF) (TC 1.B.17) family.</text>
</comment>
<evidence type="ECO:0000256" key="6">
    <source>
        <dbReference type="ARBA" id="ARBA00023136"/>
    </source>
</evidence>
<evidence type="ECO:0000256" key="3">
    <source>
        <dbReference type="ARBA" id="ARBA00022448"/>
    </source>
</evidence>
<dbReference type="GO" id="GO:0015288">
    <property type="term" value="F:porin activity"/>
    <property type="evidence" value="ECO:0007669"/>
    <property type="project" value="TreeGrafter"/>
</dbReference>
<feature type="chain" id="PRO_5006861115" evidence="10">
    <location>
        <begin position="35"/>
        <end position="632"/>
    </location>
</feature>
<evidence type="ECO:0000313" key="11">
    <source>
        <dbReference type="EMBL" id="CUU25248.1"/>
    </source>
</evidence>
<gene>
    <name evidence="11" type="ORF">EM595_3017</name>
</gene>
<dbReference type="OrthoDB" id="8683954at2"/>
<keyword evidence="7" id="KW-0998">Cell outer membrane</keyword>
<keyword evidence="3" id="KW-0813">Transport</keyword>
<keyword evidence="4" id="KW-1134">Transmembrane beta strand</keyword>
<dbReference type="GO" id="GO:1990281">
    <property type="term" value="C:efflux pump complex"/>
    <property type="evidence" value="ECO:0007669"/>
    <property type="project" value="TreeGrafter"/>
</dbReference>
<dbReference type="GO" id="GO:0009279">
    <property type="term" value="C:cell outer membrane"/>
    <property type="evidence" value="ECO:0007669"/>
    <property type="project" value="UniProtKB-SubCell"/>
</dbReference>
<evidence type="ECO:0000256" key="9">
    <source>
        <dbReference type="SAM" id="MobiDB-lite"/>
    </source>
</evidence>
<evidence type="ECO:0000313" key="12">
    <source>
        <dbReference type="Proteomes" id="UP000059419"/>
    </source>
</evidence>
<dbReference type="SUPFAM" id="SSF56954">
    <property type="entry name" value="Outer membrane efflux proteins (OEP)"/>
    <property type="match status" value="1"/>
</dbReference>
<evidence type="ECO:0000256" key="10">
    <source>
        <dbReference type="SAM" id="SignalP"/>
    </source>
</evidence>
<evidence type="ECO:0000256" key="2">
    <source>
        <dbReference type="ARBA" id="ARBA00007613"/>
    </source>
</evidence>
<dbReference type="Pfam" id="PF02321">
    <property type="entry name" value="OEP"/>
    <property type="match status" value="2"/>
</dbReference>